<proteinExistence type="predicted"/>
<reference evidence="1" key="2">
    <citation type="submission" date="2020-05" db="UniProtKB">
        <authorList>
            <consortium name="EnsemblMetazoa"/>
        </authorList>
    </citation>
    <scope>IDENTIFICATION</scope>
    <source>
        <strain evidence="1">CM1001059</strain>
    </source>
</reference>
<evidence type="ECO:0000313" key="2">
    <source>
        <dbReference type="Proteomes" id="UP000075902"/>
    </source>
</evidence>
<protein>
    <recommendedName>
        <fullName evidence="3">Protein kinase domain-containing protein</fullName>
    </recommendedName>
</protein>
<reference evidence="2" key="1">
    <citation type="submission" date="2014-01" db="EMBL/GenBank/DDBJ databases">
        <title>The Genome Sequence of Anopheles melas CM1001059_A (V2).</title>
        <authorList>
            <consortium name="The Broad Institute Genomics Platform"/>
            <person name="Neafsey D.E."/>
            <person name="Besansky N."/>
            <person name="Howell P."/>
            <person name="Walton C."/>
            <person name="Young S.K."/>
            <person name="Zeng Q."/>
            <person name="Gargeya S."/>
            <person name="Fitzgerald M."/>
            <person name="Haas B."/>
            <person name="Abouelleil A."/>
            <person name="Allen A.W."/>
            <person name="Alvarado L."/>
            <person name="Arachchi H.M."/>
            <person name="Berlin A.M."/>
            <person name="Chapman S.B."/>
            <person name="Gainer-Dewar J."/>
            <person name="Goldberg J."/>
            <person name="Griggs A."/>
            <person name="Gujja S."/>
            <person name="Hansen M."/>
            <person name="Howarth C."/>
            <person name="Imamovic A."/>
            <person name="Ireland A."/>
            <person name="Larimer J."/>
            <person name="McCowan C."/>
            <person name="Murphy C."/>
            <person name="Pearson M."/>
            <person name="Poon T.W."/>
            <person name="Priest M."/>
            <person name="Roberts A."/>
            <person name="Saif S."/>
            <person name="Shea T."/>
            <person name="Sisk P."/>
            <person name="Sykes S."/>
            <person name="Wortman J."/>
            <person name="Nusbaum C."/>
            <person name="Birren B."/>
        </authorList>
    </citation>
    <scope>NUCLEOTIDE SEQUENCE [LARGE SCALE GENOMIC DNA]</scope>
    <source>
        <strain evidence="2">CM1001059</strain>
    </source>
</reference>
<evidence type="ECO:0000313" key="1">
    <source>
        <dbReference type="EnsemblMetazoa" id="AMEC007350-PA"/>
    </source>
</evidence>
<evidence type="ECO:0008006" key="3">
    <source>
        <dbReference type="Google" id="ProtNLM"/>
    </source>
</evidence>
<dbReference type="EnsemblMetazoa" id="AMEC007350-RA">
    <property type="protein sequence ID" value="AMEC007350-PA"/>
    <property type="gene ID" value="AMEC007350"/>
</dbReference>
<organism evidence="1 2">
    <name type="scientific">Anopheles melas</name>
    <dbReference type="NCBI Taxonomy" id="34690"/>
    <lineage>
        <taxon>Eukaryota</taxon>
        <taxon>Metazoa</taxon>
        <taxon>Ecdysozoa</taxon>
        <taxon>Arthropoda</taxon>
        <taxon>Hexapoda</taxon>
        <taxon>Insecta</taxon>
        <taxon>Pterygota</taxon>
        <taxon>Neoptera</taxon>
        <taxon>Endopterygota</taxon>
        <taxon>Diptera</taxon>
        <taxon>Nematocera</taxon>
        <taxon>Culicoidea</taxon>
        <taxon>Culicidae</taxon>
        <taxon>Anophelinae</taxon>
        <taxon>Anopheles</taxon>
    </lineage>
</organism>
<sequence>MAISVGSGGAPQSAELIPGFYPLMDPAHHLRAAVTELPIALPSSPYSSTAIDGPVANRRLLPASADRLPPDGRDLLHRLLEPDPRARLRSLLQLQRIALYQHYRWEDVRTGKIVPRDLLDDECLVREEDAVLFTDF</sequence>
<dbReference type="Proteomes" id="UP000075902">
    <property type="component" value="Unassembled WGS sequence"/>
</dbReference>
<dbReference type="VEuPathDB" id="VectorBase:AMEC007350"/>
<accession>A0A182TS61</accession>
<name>A0A182TS61_9DIPT</name>
<keyword evidence="2" id="KW-1185">Reference proteome</keyword>
<dbReference type="STRING" id="34690.A0A182TS61"/>
<dbReference type="AlphaFoldDB" id="A0A182TS61"/>